<name>A0A0D9Z2L2_9ORYZ</name>
<dbReference type="EnsemblPlants" id="OGLUM03G04950.2">
    <property type="protein sequence ID" value="OGLUM03G04950.2"/>
    <property type="gene ID" value="OGLUM03G04950"/>
</dbReference>
<protein>
    <submittedName>
        <fullName evidence="1">Uncharacterized protein</fullName>
    </submittedName>
</protein>
<evidence type="ECO:0000313" key="2">
    <source>
        <dbReference type="Proteomes" id="UP000026961"/>
    </source>
</evidence>
<evidence type="ECO:0000313" key="1">
    <source>
        <dbReference type="EnsemblPlants" id="OGLUM03G04950.2"/>
    </source>
</evidence>
<dbReference type="Gramene" id="OGLUM03G04950.2">
    <property type="protein sequence ID" value="OGLUM03G04950.2"/>
    <property type="gene ID" value="OGLUM03G04950"/>
</dbReference>
<proteinExistence type="predicted"/>
<sequence>MLMSGFPESGELTITPVELTELHEIKLMQLNVPFTSEGHDKDVLSIIVYVGGDSADIISLHQIRGCRALQAPQLGEKKCTTDFMFFSHHLVFIGV</sequence>
<organism evidence="1">
    <name type="scientific">Oryza glumipatula</name>
    <dbReference type="NCBI Taxonomy" id="40148"/>
    <lineage>
        <taxon>Eukaryota</taxon>
        <taxon>Viridiplantae</taxon>
        <taxon>Streptophyta</taxon>
        <taxon>Embryophyta</taxon>
        <taxon>Tracheophyta</taxon>
        <taxon>Spermatophyta</taxon>
        <taxon>Magnoliopsida</taxon>
        <taxon>Liliopsida</taxon>
        <taxon>Poales</taxon>
        <taxon>Poaceae</taxon>
        <taxon>BOP clade</taxon>
        <taxon>Oryzoideae</taxon>
        <taxon>Oryzeae</taxon>
        <taxon>Oryzinae</taxon>
        <taxon>Oryza</taxon>
    </lineage>
</organism>
<dbReference type="Proteomes" id="UP000026961">
    <property type="component" value="Chromosome 3"/>
</dbReference>
<dbReference type="AlphaFoldDB" id="A0A0D9Z2L2"/>
<accession>A0A0D9Z2L2</accession>
<reference evidence="1" key="2">
    <citation type="submission" date="2018-05" db="EMBL/GenBank/DDBJ databases">
        <title>OgluRS3 (Oryza glumaepatula Reference Sequence Version 3).</title>
        <authorList>
            <person name="Zhang J."/>
            <person name="Kudrna D."/>
            <person name="Lee S."/>
            <person name="Talag J."/>
            <person name="Welchert J."/>
            <person name="Wing R.A."/>
        </authorList>
    </citation>
    <scope>NUCLEOTIDE SEQUENCE [LARGE SCALE GENOMIC DNA]</scope>
</reference>
<reference evidence="1" key="1">
    <citation type="submission" date="2015-04" db="UniProtKB">
        <authorList>
            <consortium name="EnsemblPlants"/>
        </authorList>
    </citation>
    <scope>IDENTIFICATION</scope>
</reference>
<keyword evidence="2" id="KW-1185">Reference proteome</keyword>